<evidence type="ECO:0000259" key="17">
    <source>
        <dbReference type="Pfam" id="PF17655"/>
    </source>
</evidence>
<dbReference type="eggNOG" id="KOG3827">
    <property type="taxonomic scope" value="Eukaryota"/>
</dbReference>
<dbReference type="InterPro" id="IPR041647">
    <property type="entry name" value="IRK_C"/>
</dbReference>
<dbReference type="GO" id="GO:1990573">
    <property type="term" value="P:potassium ion import across plasma membrane"/>
    <property type="evidence" value="ECO:0007669"/>
    <property type="project" value="InterPro"/>
</dbReference>
<dbReference type="GO" id="GO:0034765">
    <property type="term" value="P:regulation of monoatomic ion transmembrane transport"/>
    <property type="evidence" value="ECO:0007669"/>
    <property type="project" value="InterPro"/>
</dbReference>
<dbReference type="SUPFAM" id="SSF81324">
    <property type="entry name" value="Voltage-gated potassium channels"/>
    <property type="match status" value="1"/>
</dbReference>
<dbReference type="PANTHER" id="PTHR11767">
    <property type="entry name" value="INWARD RECTIFIER POTASSIUM CHANNEL"/>
    <property type="match status" value="1"/>
</dbReference>
<sequence length="463" mass="53019">MLLRQLAPELPVGHSEPYESTNICRPCNSPACVPKLSSLEGVRYPRRPVQHSHAGHTRTWGFTVERACADTHPEERSEYVFRILITVLTERMFKHLRKWFVTRFWEHSRQRTRLVSKDGRCNIEFGNVGAQSRMIFFVDIWTTVLDLKWRYKMTVFITAFLGSWFLFGLLWYAVAYIHKDLPEFHPSVNHTPCVENVNGLTSAFLFSLETQVTIGYGFRCVTEQCGTAIFLLIFQSILGVMINSFMCGAILAKISRPKKRAKTITFSKNAVISKRGGKLCLLIRVANLRKSLLIGSHIYGKLLKTTVTPEGETIILDQININFVVDAGNENLFFISPLTIYHIIDHNSPFFHMTAETLPEQDFELVVFLDGTVESTSATCQVRTSYVPEEVLWGYRFAPMVSKTKEGKYRVDFNNFSKTVAVDTPHCAMCLYNEREARAQMKRGYDNPNFVLSEVNETDDTKM</sequence>
<dbReference type="FunFam" id="1.10.287.70:FF:000036">
    <property type="entry name" value="ATP-sensitive inward rectifier potassium channel 1"/>
    <property type="match status" value="1"/>
</dbReference>
<dbReference type="InterPro" id="IPR016449">
    <property type="entry name" value="K_chnl_inward-rec_Kir"/>
</dbReference>
<dbReference type="STRING" id="9402.L5KEJ7"/>
<dbReference type="Pfam" id="PF01007">
    <property type="entry name" value="IRK"/>
    <property type="match status" value="1"/>
</dbReference>
<keyword evidence="6 14" id="KW-0812">Transmembrane</keyword>
<evidence type="ECO:0000313" key="18">
    <source>
        <dbReference type="EMBL" id="ELK09762.1"/>
    </source>
</evidence>
<keyword evidence="4" id="KW-1003">Cell membrane</keyword>
<evidence type="ECO:0000256" key="8">
    <source>
        <dbReference type="ARBA" id="ARBA00022958"/>
    </source>
</evidence>
<feature type="transmembrane region" description="Helical" evidence="15">
    <location>
        <begin position="155"/>
        <end position="177"/>
    </location>
</feature>
<dbReference type="EMBL" id="KB030791">
    <property type="protein sequence ID" value="ELK09762.1"/>
    <property type="molecule type" value="Genomic_DNA"/>
</dbReference>
<keyword evidence="5 14" id="KW-0633">Potassium transport</keyword>
<evidence type="ECO:0000256" key="14">
    <source>
        <dbReference type="RuleBase" id="RU003822"/>
    </source>
</evidence>
<keyword evidence="11 15" id="KW-0472">Membrane</keyword>
<keyword evidence="19" id="KW-1185">Reference proteome</keyword>
<feature type="domain" description="Potassium channel inwardly rectifying transmembrane" evidence="16">
    <location>
        <begin position="115"/>
        <end position="257"/>
    </location>
</feature>
<keyword evidence="3 14" id="KW-0813">Transport</keyword>
<dbReference type="PANTHER" id="PTHR11767:SF6">
    <property type="entry name" value="ATP-SENSITIVE INWARD RECTIFIER POTASSIUM CHANNEL 1"/>
    <property type="match status" value="1"/>
</dbReference>
<dbReference type="PRINTS" id="PR01320">
    <property type="entry name" value="KIRCHANNEL"/>
</dbReference>
<evidence type="ECO:0000256" key="15">
    <source>
        <dbReference type="SAM" id="Phobius"/>
    </source>
</evidence>
<evidence type="ECO:0000256" key="5">
    <source>
        <dbReference type="ARBA" id="ARBA00022538"/>
    </source>
</evidence>
<feature type="domain" description="Inward rectifier potassium channel C-terminal" evidence="17">
    <location>
        <begin position="264"/>
        <end position="435"/>
    </location>
</feature>
<dbReference type="InParanoid" id="L5KEJ7"/>
<dbReference type="Pfam" id="PF17655">
    <property type="entry name" value="IRK_C"/>
    <property type="match status" value="1"/>
</dbReference>
<dbReference type="GO" id="GO:0005886">
    <property type="term" value="C:plasma membrane"/>
    <property type="evidence" value="ECO:0007669"/>
    <property type="project" value="UniProtKB-SubCell"/>
</dbReference>
<evidence type="ECO:0000256" key="1">
    <source>
        <dbReference type="ARBA" id="ARBA00004141"/>
    </source>
</evidence>
<evidence type="ECO:0000256" key="12">
    <source>
        <dbReference type="ARBA" id="ARBA00023303"/>
    </source>
</evidence>
<dbReference type="SUPFAM" id="SSF81296">
    <property type="entry name" value="E set domains"/>
    <property type="match status" value="1"/>
</dbReference>
<evidence type="ECO:0000259" key="16">
    <source>
        <dbReference type="Pfam" id="PF01007"/>
    </source>
</evidence>
<dbReference type="InterPro" id="IPR013518">
    <property type="entry name" value="K_chnl_inward-rec_Kir_cyto"/>
</dbReference>
<accession>L5KEJ7</accession>
<dbReference type="Gene3D" id="1.10.287.70">
    <property type="match status" value="1"/>
</dbReference>
<evidence type="ECO:0000256" key="4">
    <source>
        <dbReference type="ARBA" id="ARBA00022475"/>
    </source>
</evidence>
<evidence type="ECO:0000313" key="19">
    <source>
        <dbReference type="Proteomes" id="UP000010552"/>
    </source>
</evidence>
<comment type="similarity">
    <text evidence="14">Belongs to the inward rectifier-type potassium channel (TC 1.A.2.1) family.</text>
</comment>
<evidence type="ECO:0000256" key="11">
    <source>
        <dbReference type="ARBA" id="ARBA00023136"/>
    </source>
</evidence>
<keyword evidence="7 14" id="KW-0851">Voltage-gated channel</keyword>
<evidence type="ECO:0000256" key="9">
    <source>
        <dbReference type="ARBA" id="ARBA00022989"/>
    </source>
</evidence>
<gene>
    <name evidence="18" type="ORF">PAL_GLEAN10007618</name>
</gene>
<dbReference type="Proteomes" id="UP000010552">
    <property type="component" value="Unassembled WGS sequence"/>
</dbReference>
<keyword evidence="12 14" id="KW-0407">Ion channel</keyword>
<keyword evidence="9 15" id="KW-1133">Transmembrane helix</keyword>
<dbReference type="FunFam" id="2.60.40.1400:FF:000002">
    <property type="entry name" value="ATP-sensitive inward rectifier potassium channel 1"/>
    <property type="match status" value="1"/>
</dbReference>
<keyword evidence="8 14" id="KW-0630">Potassium</keyword>
<evidence type="ECO:0000256" key="2">
    <source>
        <dbReference type="ARBA" id="ARBA00004236"/>
    </source>
</evidence>
<feature type="transmembrane region" description="Helical" evidence="15">
    <location>
        <begin position="228"/>
        <end position="252"/>
    </location>
</feature>
<organism evidence="18 19">
    <name type="scientific">Pteropus alecto</name>
    <name type="common">Black flying fox</name>
    <dbReference type="NCBI Taxonomy" id="9402"/>
    <lineage>
        <taxon>Eukaryota</taxon>
        <taxon>Metazoa</taxon>
        <taxon>Chordata</taxon>
        <taxon>Craniata</taxon>
        <taxon>Vertebrata</taxon>
        <taxon>Euteleostomi</taxon>
        <taxon>Mammalia</taxon>
        <taxon>Eutheria</taxon>
        <taxon>Laurasiatheria</taxon>
        <taxon>Chiroptera</taxon>
        <taxon>Yinpterochiroptera</taxon>
        <taxon>Pteropodoidea</taxon>
        <taxon>Pteropodidae</taxon>
        <taxon>Pteropodinae</taxon>
        <taxon>Pteropus</taxon>
    </lineage>
</organism>
<dbReference type="AlphaFoldDB" id="L5KEJ7"/>
<dbReference type="InterPro" id="IPR014756">
    <property type="entry name" value="Ig_E-set"/>
</dbReference>
<dbReference type="GO" id="GO:0015272">
    <property type="term" value="F:ATP-activated inward rectifier potassium channel activity"/>
    <property type="evidence" value="ECO:0007669"/>
    <property type="project" value="TreeGrafter"/>
</dbReference>
<evidence type="ECO:0000256" key="6">
    <source>
        <dbReference type="ARBA" id="ARBA00022692"/>
    </source>
</evidence>
<reference evidence="19" key="1">
    <citation type="journal article" date="2013" name="Science">
        <title>Comparative analysis of bat genomes provides insight into the evolution of flight and immunity.</title>
        <authorList>
            <person name="Zhang G."/>
            <person name="Cowled C."/>
            <person name="Shi Z."/>
            <person name="Huang Z."/>
            <person name="Bishop-Lilly K.A."/>
            <person name="Fang X."/>
            <person name="Wynne J.W."/>
            <person name="Xiong Z."/>
            <person name="Baker M.L."/>
            <person name="Zhao W."/>
            <person name="Tachedjian M."/>
            <person name="Zhu Y."/>
            <person name="Zhou P."/>
            <person name="Jiang X."/>
            <person name="Ng J."/>
            <person name="Yang L."/>
            <person name="Wu L."/>
            <person name="Xiao J."/>
            <person name="Feng Y."/>
            <person name="Chen Y."/>
            <person name="Sun X."/>
            <person name="Zhang Y."/>
            <person name="Marsh G.A."/>
            <person name="Crameri G."/>
            <person name="Broder C.C."/>
            <person name="Frey K.G."/>
            <person name="Wang L.F."/>
            <person name="Wang J."/>
        </authorList>
    </citation>
    <scope>NUCLEOTIDE SEQUENCE [LARGE SCALE GENOMIC DNA]</scope>
</reference>
<evidence type="ECO:0000256" key="3">
    <source>
        <dbReference type="ARBA" id="ARBA00022448"/>
    </source>
</evidence>
<dbReference type="FunCoup" id="L5KEJ7">
    <property type="interactions" value="1"/>
</dbReference>
<evidence type="ECO:0000256" key="13">
    <source>
        <dbReference type="ARBA" id="ARBA00034430"/>
    </source>
</evidence>
<dbReference type="Gene3D" id="2.60.40.1400">
    <property type="entry name" value="G protein-activated inward rectifier potassium channel 1"/>
    <property type="match status" value="1"/>
</dbReference>
<evidence type="ECO:0000256" key="10">
    <source>
        <dbReference type="ARBA" id="ARBA00023065"/>
    </source>
</evidence>
<evidence type="ECO:0000256" key="7">
    <source>
        <dbReference type="ARBA" id="ARBA00022882"/>
    </source>
</evidence>
<comment type="catalytic activity">
    <reaction evidence="13">
        <text>K(+)(in) = K(+)(out)</text>
        <dbReference type="Rhea" id="RHEA:29463"/>
        <dbReference type="ChEBI" id="CHEBI:29103"/>
    </reaction>
</comment>
<proteinExistence type="inferred from homology"/>
<comment type="subcellular location">
    <subcellularLocation>
        <location evidence="2">Cell membrane</location>
    </subcellularLocation>
    <subcellularLocation>
        <location evidence="1 14">Membrane</location>
        <topology evidence="1 14">Multi-pass membrane protein</topology>
    </subcellularLocation>
</comment>
<dbReference type="PRINTS" id="PR01321">
    <property type="entry name" value="KIR11CHANNEL"/>
</dbReference>
<dbReference type="InterPro" id="IPR040445">
    <property type="entry name" value="Kir_TM"/>
</dbReference>
<dbReference type="InterPro" id="IPR003268">
    <property type="entry name" value="K_chnl_inward-rec_Kir1.1"/>
</dbReference>
<dbReference type="GO" id="GO:0034702">
    <property type="term" value="C:monoatomic ion channel complex"/>
    <property type="evidence" value="ECO:0007669"/>
    <property type="project" value="UniProtKB-KW"/>
</dbReference>
<name>L5KEJ7_PTEAL</name>
<protein>
    <submittedName>
        <fullName evidence="18">ATP-sensitive inward rectifier potassium channel 1</fullName>
    </submittedName>
</protein>
<keyword evidence="10 14" id="KW-0406">Ion transport</keyword>